<sequence length="301" mass="31403">MSTTEQASEIAQKAADGLLAVAKNFAGADEKSSVQKFPSSANSYQTPSGSLSGLSGFQNVAMGAGGLGGLAIRMQSLPILPALNPRYYATLTALTSARAMAPTAIIATAIWLLTKPDDEALIKAVNAWSAAAGHLEKVSIDGDTKDTFKDEKSWSGTSKDAYDAWVAKFETAAKKLQEGAAKNQETLNTVTQAILTMQLIAFGFAIASLVVIIAFYVASFLPVVGPAFKVLTQIQGLLLGAGTASLVIQTLTVAGAVMAGGSAMIVQGSYDWANLHVNPQGGEFIDTKQITWDEPSELPKG</sequence>
<dbReference type="SUPFAM" id="SSF140453">
    <property type="entry name" value="EsxAB dimer-like"/>
    <property type="match status" value="1"/>
</dbReference>
<proteinExistence type="predicted"/>
<dbReference type="RefSeq" id="WP_371945006.1">
    <property type="nucleotide sequence ID" value="NZ_JAXCEH010000027.1"/>
</dbReference>
<comment type="caution">
    <text evidence="2">The sequence shown here is derived from an EMBL/GenBank/DDBJ whole genome shotgun (WGS) entry which is preliminary data.</text>
</comment>
<accession>A0ABV4R5C6</accession>
<dbReference type="Proteomes" id="UP001569904">
    <property type="component" value="Unassembled WGS sequence"/>
</dbReference>
<evidence type="ECO:0008006" key="4">
    <source>
        <dbReference type="Google" id="ProtNLM"/>
    </source>
</evidence>
<feature type="transmembrane region" description="Helical" evidence="1">
    <location>
        <begin position="199"/>
        <end position="224"/>
    </location>
</feature>
<name>A0ABV4R5C6_9ACTN</name>
<keyword evidence="1" id="KW-0812">Transmembrane</keyword>
<evidence type="ECO:0000256" key="1">
    <source>
        <dbReference type="SAM" id="Phobius"/>
    </source>
</evidence>
<keyword evidence="1" id="KW-1133">Transmembrane helix</keyword>
<evidence type="ECO:0000313" key="3">
    <source>
        <dbReference type="Proteomes" id="UP001569904"/>
    </source>
</evidence>
<organism evidence="2 3">
    <name type="scientific">Actinomadura chokoriensis</name>
    <dbReference type="NCBI Taxonomy" id="454156"/>
    <lineage>
        <taxon>Bacteria</taxon>
        <taxon>Bacillati</taxon>
        <taxon>Actinomycetota</taxon>
        <taxon>Actinomycetes</taxon>
        <taxon>Streptosporangiales</taxon>
        <taxon>Thermomonosporaceae</taxon>
        <taxon>Actinomadura</taxon>
    </lineage>
</organism>
<evidence type="ECO:0000313" key="2">
    <source>
        <dbReference type="EMBL" id="MFA1558110.1"/>
    </source>
</evidence>
<dbReference type="InterPro" id="IPR036689">
    <property type="entry name" value="ESAT-6-like_sf"/>
</dbReference>
<protein>
    <recommendedName>
        <fullName evidence="4">ESX-1 secretion-associated protein EspA/EspE-like domain-containing protein</fullName>
    </recommendedName>
</protein>
<keyword evidence="3" id="KW-1185">Reference proteome</keyword>
<dbReference type="EMBL" id="JAXCEH010000027">
    <property type="protein sequence ID" value="MFA1558110.1"/>
    <property type="molecule type" value="Genomic_DNA"/>
</dbReference>
<gene>
    <name evidence="2" type="ORF">SM436_30870</name>
</gene>
<reference evidence="2 3" key="1">
    <citation type="submission" date="2023-11" db="EMBL/GenBank/DDBJ databases">
        <title>Actinomadura monticuli sp. nov., isolated from volcanic ash.</title>
        <authorList>
            <person name="Lee S.D."/>
            <person name="Yang H."/>
            <person name="Kim I.S."/>
        </authorList>
    </citation>
    <scope>NUCLEOTIDE SEQUENCE [LARGE SCALE GENOMIC DNA]</scope>
    <source>
        <strain evidence="2 3">DSM 45346</strain>
    </source>
</reference>
<keyword evidence="1" id="KW-0472">Membrane</keyword>
<feature type="transmembrane region" description="Helical" evidence="1">
    <location>
        <begin position="236"/>
        <end position="266"/>
    </location>
</feature>